<dbReference type="RefSeq" id="WP_307236418.1">
    <property type="nucleotide sequence ID" value="NZ_JAUSUZ010000001.1"/>
</dbReference>
<proteinExistence type="predicted"/>
<reference evidence="2 3" key="1">
    <citation type="submission" date="2023-07" db="EMBL/GenBank/DDBJ databases">
        <title>Sequencing the genomes of 1000 actinobacteria strains.</title>
        <authorList>
            <person name="Klenk H.-P."/>
        </authorList>
    </citation>
    <scope>NUCLEOTIDE SEQUENCE [LARGE SCALE GENOMIC DNA]</scope>
    <source>
        <strain evidence="2 3">DSM 44709</strain>
    </source>
</reference>
<feature type="chain" id="PRO_5042064763" description="Proteinase inhibitor I42 chagasin domain-containing protein" evidence="1">
    <location>
        <begin position="21"/>
        <end position="152"/>
    </location>
</feature>
<name>A0AAE3VVU4_9ACTN</name>
<accession>A0AAE3VVU4</accession>
<evidence type="ECO:0000313" key="2">
    <source>
        <dbReference type="EMBL" id="MDQ0364761.1"/>
    </source>
</evidence>
<keyword evidence="1" id="KW-0732">Signal</keyword>
<sequence length="152" mass="15787">MRAIAAIAAGVLAASLSATAAQAVPVRPPTAKITEPAGPLTRQSLHGKPVEIEFAGKGAQAGKKVPGTRYRWTAYGTGGVKKVLCTGSSVPQKGPVKDKIAIYRDCAAFTAELGMLYGDITSTTWTVRLEVFGTSAVPGVDKETVKLVYVAL</sequence>
<evidence type="ECO:0000313" key="3">
    <source>
        <dbReference type="Proteomes" id="UP001240236"/>
    </source>
</evidence>
<evidence type="ECO:0000256" key="1">
    <source>
        <dbReference type="SAM" id="SignalP"/>
    </source>
</evidence>
<comment type="caution">
    <text evidence="2">The sequence shown here is derived from an EMBL/GenBank/DDBJ whole genome shotgun (WGS) entry which is preliminary data.</text>
</comment>
<organism evidence="2 3">
    <name type="scientific">Catenuloplanes indicus</name>
    <dbReference type="NCBI Taxonomy" id="137267"/>
    <lineage>
        <taxon>Bacteria</taxon>
        <taxon>Bacillati</taxon>
        <taxon>Actinomycetota</taxon>
        <taxon>Actinomycetes</taxon>
        <taxon>Micromonosporales</taxon>
        <taxon>Micromonosporaceae</taxon>
        <taxon>Catenuloplanes</taxon>
    </lineage>
</organism>
<protein>
    <recommendedName>
        <fullName evidence="4">Proteinase inhibitor I42 chagasin domain-containing protein</fullName>
    </recommendedName>
</protein>
<dbReference type="AlphaFoldDB" id="A0AAE3VVU4"/>
<evidence type="ECO:0008006" key="4">
    <source>
        <dbReference type="Google" id="ProtNLM"/>
    </source>
</evidence>
<keyword evidence="3" id="KW-1185">Reference proteome</keyword>
<feature type="signal peptide" evidence="1">
    <location>
        <begin position="1"/>
        <end position="20"/>
    </location>
</feature>
<dbReference type="Proteomes" id="UP001240236">
    <property type="component" value="Unassembled WGS sequence"/>
</dbReference>
<dbReference type="EMBL" id="JAUSUZ010000001">
    <property type="protein sequence ID" value="MDQ0364761.1"/>
    <property type="molecule type" value="Genomic_DNA"/>
</dbReference>
<gene>
    <name evidence="2" type="ORF">J2S42_001430</name>
</gene>